<name>A0ABX0GNQ7_9ACTN</name>
<dbReference type="Proteomes" id="UP000800981">
    <property type="component" value="Unassembled WGS sequence"/>
</dbReference>
<keyword evidence="3" id="KW-1185">Reference proteome</keyword>
<dbReference type="InterPro" id="IPR041098">
    <property type="entry name" value="Rv2175c_C"/>
</dbReference>
<feature type="domain" description="Rv2175c C-terminal" evidence="1">
    <location>
        <begin position="32"/>
        <end position="86"/>
    </location>
</feature>
<dbReference type="EMBL" id="JAANNP010000001">
    <property type="protein sequence ID" value="NHC12352.1"/>
    <property type="molecule type" value="Genomic_DNA"/>
</dbReference>
<organism evidence="2 3">
    <name type="scientific">Motilibacter deserti</name>
    <dbReference type="NCBI Taxonomy" id="2714956"/>
    <lineage>
        <taxon>Bacteria</taxon>
        <taxon>Bacillati</taxon>
        <taxon>Actinomycetota</taxon>
        <taxon>Actinomycetes</taxon>
        <taxon>Motilibacterales</taxon>
        <taxon>Motilibacteraceae</taxon>
        <taxon>Motilibacter</taxon>
    </lineage>
</organism>
<accession>A0ABX0GNQ7</accession>
<dbReference type="Pfam" id="PF18367">
    <property type="entry name" value="Rv2175c_C"/>
    <property type="match status" value="1"/>
</dbReference>
<keyword evidence="2" id="KW-0238">DNA-binding</keyword>
<gene>
    <name evidence="2" type="ORF">G9H71_00965</name>
</gene>
<evidence type="ECO:0000313" key="3">
    <source>
        <dbReference type="Proteomes" id="UP000800981"/>
    </source>
</evidence>
<evidence type="ECO:0000313" key="2">
    <source>
        <dbReference type="EMBL" id="NHC12352.1"/>
    </source>
</evidence>
<dbReference type="GO" id="GO:0003677">
    <property type="term" value="F:DNA binding"/>
    <property type="evidence" value="ECO:0007669"/>
    <property type="project" value="UniProtKB-KW"/>
</dbReference>
<proteinExistence type="predicted"/>
<sequence length="87" mass="9463">MLKDRQLLALRRGDRQVLSIPSAFVAEGKVLKGLPGLLTLLADAGYNDVESVRWLFTADDSLPGSPVQALAENRGTEVKRRAQALAF</sequence>
<comment type="caution">
    <text evidence="2">The sequence shown here is derived from an EMBL/GenBank/DDBJ whole genome shotgun (WGS) entry which is preliminary data.</text>
</comment>
<reference evidence="2 3" key="1">
    <citation type="submission" date="2020-03" db="EMBL/GenBank/DDBJ databases">
        <title>Two novel Motilibacter sp.</title>
        <authorList>
            <person name="Liu S."/>
        </authorList>
    </citation>
    <scope>NUCLEOTIDE SEQUENCE [LARGE SCALE GENOMIC DNA]</scope>
    <source>
        <strain evidence="2 3">E257</strain>
    </source>
</reference>
<evidence type="ECO:0000259" key="1">
    <source>
        <dbReference type="Pfam" id="PF18367"/>
    </source>
</evidence>
<protein>
    <submittedName>
        <fullName evidence="2">DNA-binding protein</fullName>
    </submittedName>
</protein>